<comment type="caution">
    <text evidence="2">The sequence shown here is derived from an EMBL/GenBank/DDBJ whole genome shotgun (WGS) entry which is preliminary data.</text>
</comment>
<proteinExistence type="predicted"/>
<evidence type="ECO:0000313" key="3">
    <source>
        <dbReference type="Proteomes" id="UP001222325"/>
    </source>
</evidence>
<dbReference type="AlphaFoldDB" id="A0AAD6TVT0"/>
<name>A0AAD6TVT0_9AGAR</name>
<accession>A0AAD6TVT0</accession>
<feature type="region of interest" description="Disordered" evidence="1">
    <location>
        <begin position="137"/>
        <end position="168"/>
    </location>
</feature>
<feature type="compositionally biased region" description="Basic and acidic residues" evidence="1">
    <location>
        <begin position="152"/>
        <end position="166"/>
    </location>
</feature>
<feature type="region of interest" description="Disordered" evidence="1">
    <location>
        <begin position="1"/>
        <end position="25"/>
    </location>
</feature>
<reference evidence="2" key="1">
    <citation type="submission" date="2023-03" db="EMBL/GenBank/DDBJ databases">
        <title>Massive genome expansion in bonnet fungi (Mycena s.s.) driven by repeated elements and novel gene families across ecological guilds.</title>
        <authorList>
            <consortium name="Lawrence Berkeley National Laboratory"/>
            <person name="Harder C.B."/>
            <person name="Miyauchi S."/>
            <person name="Viragh M."/>
            <person name="Kuo A."/>
            <person name="Thoen E."/>
            <person name="Andreopoulos B."/>
            <person name="Lu D."/>
            <person name="Skrede I."/>
            <person name="Drula E."/>
            <person name="Henrissat B."/>
            <person name="Morin E."/>
            <person name="Kohler A."/>
            <person name="Barry K."/>
            <person name="LaButti K."/>
            <person name="Morin E."/>
            <person name="Salamov A."/>
            <person name="Lipzen A."/>
            <person name="Mereny Z."/>
            <person name="Hegedus B."/>
            <person name="Baldrian P."/>
            <person name="Stursova M."/>
            <person name="Weitz H."/>
            <person name="Taylor A."/>
            <person name="Grigoriev I.V."/>
            <person name="Nagy L.G."/>
            <person name="Martin F."/>
            <person name="Kauserud H."/>
        </authorList>
    </citation>
    <scope>NUCLEOTIDE SEQUENCE</scope>
    <source>
        <strain evidence="2">CBHHK173m</strain>
    </source>
</reference>
<feature type="region of interest" description="Disordered" evidence="1">
    <location>
        <begin position="82"/>
        <end position="119"/>
    </location>
</feature>
<organism evidence="2 3">
    <name type="scientific">Mycena belliarum</name>
    <dbReference type="NCBI Taxonomy" id="1033014"/>
    <lineage>
        <taxon>Eukaryota</taxon>
        <taxon>Fungi</taxon>
        <taxon>Dikarya</taxon>
        <taxon>Basidiomycota</taxon>
        <taxon>Agaricomycotina</taxon>
        <taxon>Agaricomycetes</taxon>
        <taxon>Agaricomycetidae</taxon>
        <taxon>Agaricales</taxon>
        <taxon>Marasmiineae</taxon>
        <taxon>Mycenaceae</taxon>
        <taxon>Mycena</taxon>
    </lineage>
</organism>
<protein>
    <submittedName>
        <fullName evidence="2">Uncharacterized protein</fullName>
    </submittedName>
</protein>
<dbReference type="Pfam" id="PF18759">
    <property type="entry name" value="Plavaka"/>
    <property type="match status" value="1"/>
</dbReference>
<dbReference type="EMBL" id="JARJCN010000062">
    <property type="protein sequence ID" value="KAJ7079137.1"/>
    <property type="molecule type" value="Genomic_DNA"/>
</dbReference>
<dbReference type="InterPro" id="IPR041078">
    <property type="entry name" value="Plavaka"/>
</dbReference>
<evidence type="ECO:0000313" key="2">
    <source>
        <dbReference type="EMBL" id="KAJ7079137.1"/>
    </source>
</evidence>
<evidence type="ECO:0000256" key="1">
    <source>
        <dbReference type="SAM" id="MobiDB-lite"/>
    </source>
</evidence>
<feature type="compositionally biased region" description="Basic and acidic residues" evidence="1">
    <location>
        <begin position="10"/>
        <end position="25"/>
    </location>
</feature>
<dbReference type="Proteomes" id="UP001222325">
    <property type="component" value="Unassembled WGS sequence"/>
</dbReference>
<sequence>MARGRKRKQNEHNESYKPSERRAPLGKECSVCHDIISRNLVQHEKICKLNRASRRQVLQHTVRKHPQRDVGPHLMIGAGTSESQPVNMPMEDLRSPAPAASPEPDPMDVDPVPPSQNEDLQLPTRFIYVKHHPHSAKPDEIIPLDSECPSKSLREKPSQGPSEDRPWAPFQCLADSTFTYRCVSRRMPNKDIDEDLKYWRTEWADNVHVSFRNHREMERSLAAAREGNVRFHTEHVSIDFQGREFSEKSYEVEIHFRDPWEVMKRWIRDETLVPVSTWFSQERYLCLDGKIDFSNPLYDEPCTGTTWRKVDDALSADERYPSCYLGGHFWLDKGLVSTKVKMHPMLLRGCWIQSATRNGSGNGGAALLGFVVMPPALREIDAKTLRGARRAEYDALKRKVYHTVCRVVLASLGSRSRNGETIRFGDGVTRTAYPGVLIESMDFEELAAWLAIRNSRANHPCPKCLVHHDDLHKLSERFDRRTSESMKAVLARTKYLSATEREELLKSYGLQNFEHFLWTFDHSDPYAAAGYDLLHYFDGGKWGRHVWVTIKEYLQTNMLASKFNDYMNQFPRWRGLKHTPSPTTIDYSEGQTFVDILKCALPCLVQLLPRSSCLVRIVRVMQEIRIMLGLWVTFKTRLDHLQDLERKYESACNEVHKQHGKDFNFLKQHSLIHAIDDFVSKGTSRNMTTRVGEGFQQEVEKMYHKTNGKRAERQISLQDENEEAMARIKMAVDEWRQRQEDPDIEEDEHTLISAANDSEAVSGNWTLGSPEKRVSTHQLEAARRSDPAFRNFNLRLREYLACHHPSEQVRLEQQIQVRSLSMLPMFFYSKYFQIEQCKVVYVAYQSKVDWRSARDILRCNSHFHNAPRFDCVIFETDDDPIAIGELQFVFRCHLPGGAALDLALVRPFRKTSWQPNTRTNCPIREKMATASCGFIALEHVVRGTLLCPIFGGKAGMHYIIDCIDEDMYLRINSIN</sequence>
<gene>
    <name evidence="2" type="ORF">B0H15DRAFT_859241</name>
</gene>
<keyword evidence="3" id="KW-1185">Reference proteome</keyword>